<reference evidence="3 4" key="1">
    <citation type="journal article" date="2018" name="Front. Plant Sci.">
        <title>Red Clover (Trifolium pratense) and Zigzag Clover (T. medium) - A Picture of Genomic Similarities and Differences.</title>
        <authorList>
            <person name="Dluhosova J."/>
            <person name="Istvanek J."/>
            <person name="Nedelnik J."/>
            <person name="Repkova J."/>
        </authorList>
    </citation>
    <scope>NUCLEOTIDE SEQUENCE [LARGE SCALE GENOMIC DNA]</scope>
    <source>
        <strain evidence="4">cv. 10/8</strain>
        <tissue evidence="3">Leaf</tissue>
    </source>
</reference>
<comment type="caution">
    <text evidence="3">The sequence shown here is derived from an EMBL/GenBank/DDBJ whole genome shotgun (WGS) entry which is preliminary data.</text>
</comment>
<dbReference type="InterPro" id="IPR035897">
    <property type="entry name" value="Toll_tir_struct_dom_sf"/>
</dbReference>
<keyword evidence="1" id="KW-0520">NAD</keyword>
<dbReference type="Gene3D" id="3.80.10.10">
    <property type="entry name" value="Ribonuclease Inhibitor"/>
    <property type="match status" value="1"/>
</dbReference>
<evidence type="ECO:0000259" key="2">
    <source>
        <dbReference type="PROSITE" id="PS50104"/>
    </source>
</evidence>
<feature type="non-terminal residue" evidence="3">
    <location>
        <position position="116"/>
    </location>
</feature>
<organism evidence="3 4">
    <name type="scientific">Trifolium medium</name>
    <dbReference type="NCBI Taxonomy" id="97028"/>
    <lineage>
        <taxon>Eukaryota</taxon>
        <taxon>Viridiplantae</taxon>
        <taxon>Streptophyta</taxon>
        <taxon>Embryophyta</taxon>
        <taxon>Tracheophyta</taxon>
        <taxon>Spermatophyta</taxon>
        <taxon>Magnoliopsida</taxon>
        <taxon>eudicotyledons</taxon>
        <taxon>Gunneridae</taxon>
        <taxon>Pentapetalae</taxon>
        <taxon>rosids</taxon>
        <taxon>fabids</taxon>
        <taxon>Fabales</taxon>
        <taxon>Fabaceae</taxon>
        <taxon>Papilionoideae</taxon>
        <taxon>50 kb inversion clade</taxon>
        <taxon>NPAAA clade</taxon>
        <taxon>Hologalegina</taxon>
        <taxon>IRL clade</taxon>
        <taxon>Trifolieae</taxon>
        <taxon>Trifolium</taxon>
    </lineage>
</organism>
<evidence type="ECO:0000313" key="4">
    <source>
        <dbReference type="Proteomes" id="UP000265520"/>
    </source>
</evidence>
<feature type="domain" description="TIR" evidence="2">
    <location>
        <begin position="63"/>
        <end position="116"/>
    </location>
</feature>
<accession>A0A392PPB8</accession>
<keyword evidence="4" id="KW-1185">Reference proteome</keyword>
<dbReference type="Gene3D" id="3.40.50.10140">
    <property type="entry name" value="Toll/interleukin-1 receptor homology (TIR) domain"/>
    <property type="match status" value="1"/>
</dbReference>
<name>A0A392PPB8_9FABA</name>
<dbReference type="Proteomes" id="UP000265520">
    <property type="component" value="Unassembled WGS sequence"/>
</dbReference>
<dbReference type="InterPro" id="IPR000157">
    <property type="entry name" value="TIR_dom"/>
</dbReference>
<proteinExistence type="predicted"/>
<dbReference type="PANTHER" id="PTHR32009:SF160">
    <property type="entry name" value="DISEASE RESISTANCE PROTEIN (TIR-NBS-LRR CLASS)"/>
    <property type="match status" value="1"/>
</dbReference>
<evidence type="ECO:0000256" key="1">
    <source>
        <dbReference type="ARBA" id="ARBA00023027"/>
    </source>
</evidence>
<dbReference type="SUPFAM" id="SSF52047">
    <property type="entry name" value="RNI-like"/>
    <property type="match status" value="1"/>
</dbReference>
<dbReference type="EMBL" id="LXQA010090308">
    <property type="protein sequence ID" value="MCI13953.1"/>
    <property type="molecule type" value="Genomic_DNA"/>
</dbReference>
<protein>
    <submittedName>
        <fullName evidence="3">NBS-containing resistance-like protein</fullName>
    </submittedName>
</protein>
<dbReference type="PANTHER" id="PTHR32009">
    <property type="entry name" value="TMV RESISTANCE PROTEIN N-LIKE"/>
    <property type="match status" value="1"/>
</dbReference>
<dbReference type="AlphaFoldDB" id="A0A392PPB8"/>
<sequence length="116" mass="12956">MLLINLKDCTGLRELPKSIYRLDSVKTLILSGCTKIDILEEDIVQMKSLTTLLVDATDISKTKMYDVLLSFTGKDNRAEFISHLDSCLPNAGINVFKDNDEIHRGDQISVSLLQAI</sequence>
<dbReference type="Pfam" id="PF01582">
    <property type="entry name" value="TIR"/>
    <property type="match status" value="1"/>
</dbReference>
<dbReference type="SUPFAM" id="SSF52200">
    <property type="entry name" value="Toll/Interleukin receptor TIR domain"/>
    <property type="match status" value="1"/>
</dbReference>
<evidence type="ECO:0000313" key="3">
    <source>
        <dbReference type="EMBL" id="MCI13953.1"/>
    </source>
</evidence>
<dbReference type="InterPro" id="IPR032675">
    <property type="entry name" value="LRR_dom_sf"/>
</dbReference>
<dbReference type="PROSITE" id="PS50104">
    <property type="entry name" value="TIR"/>
    <property type="match status" value="1"/>
</dbReference>
<dbReference type="GO" id="GO:0007165">
    <property type="term" value="P:signal transduction"/>
    <property type="evidence" value="ECO:0007669"/>
    <property type="project" value="InterPro"/>
</dbReference>